<organism evidence="2 3">
    <name type="scientific">Pseudoxanthomonas composti</name>
    <dbReference type="NCBI Taxonomy" id="2137479"/>
    <lineage>
        <taxon>Bacteria</taxon>
        <taxon>Pseudomonadati</taxon>
        <taxon>Pseudomonadota</taxon>
        <taxon>Gammaproteobacteria</taxon>
        <taxon>Lysobacterales</taxon>
        <taxon>Lysobacteraceae</taxon>
        <taxon>Pseudoxanthomonas</taxon>
    </lineage>
</organism>
<accession>A0A4Q1JZ55</accession>
<keyword evidence="1" id="KW-0732">Signal</keyword>
<evidence type="ECO:0000256" key="1">
    <source>
        <dbReference type="SAM" id="SignalP"/>
    </source>
</evidence>
<evidence type="ECO:0000313" key="2">
    <source>
        <dbReference type="EMBL" id="RXR08600.1"/>
    </source>
</evidence>
<protein>
    <submittedName>
        <fullName evidence="2">DUF4198 domain-containing protein</fullName>
    </submittedName>
</protein>
<feature type="signal peptide" evidence="1">
    <location>
        <begin position="1"/>
        <end position="22"/>
    </location>
</feature>
<evidence type="ECO:0000313" key="3">
    <source>
        <dbReference type="Proteomes" id="UP000289784"/>
    </source>
</evidence>
<keyword evidence="3" id="KW-1185">Reference proteome</keyword>
<reference evidence="2 3" key="1">
    <citation type="submission" date="2019-01" db="EMBL/GenBank/DDBJ databases">
        <title>Pseudoxanthomonas composti sp. nov., isolated from compost.</title>
        <authorList>
            <person name="Yang G."/>
        </authorList>
    </citation>
    <scope>NUCLEOTIDE SEQUENCE [LARGE SCALE GENOMIC DNA]</scope>
    <source>
        <strain evidence="2 3">GSS15</strain>
    </source>
</reference>
<dbReference type="RefSeq" id="WP_129469491.1">
    <property type="nucleotide sequence ID" value="NZ_SAWZ01000001.1"/>
</dbReference>
<dbReference type="Proteomes" id="UP000289784">
    <property type="component" value="Unassembled WGS sequence"/>
</dbReference>
<dbReference type="Pfam" id="PF10670">
    <property type="entry name" value="DUF4198"/>
    <property type="match status" value="1"/>
</dbReference>
<dbReference type="OrthoDB" id="5943at2"/>
<feature type="chain" id="PRO_5020799313" evidence="1">
    <location>
        <begin position="23"/>
        <end position="269"/>
    </location>
</feature>
<dbReference type="InterPro" id="IPR019613">
    <property type="entry name" value="DUF4198"/>
</dbReference>
<dbReference type="AlphaFoldDB" id="A0A4Q1JZ55"/>
<dbReference type="EMBL" id="SAWZ01000001">
    <property type="protein sequence ID" value="RXR08600.1"/>
    <property type="molecule type" value="Genomic_DNA"/>
</dbReference>
<name>A0A4Q1JZ55_9GAMM</name>
<comment type="caution">
    <text evidence="2">The sequence shown here is derived from an EMBL/GenBank/DDBJ whole genome shotgun (WGS) entry which is preliminary data.</text>
</comment>
<proteinExistence type="predicted"/>
<sequence length="269" mass="29384">MKRSLTFALALAAATVSFSAAAHKMWLLPSGTTFSGADPWLSVDAAVSNDLFYFDHVPMRLDELKITAPDGRDVTPQNAATGKYRSVFDVQLAQEGTYRVAISGDGLFASWKDKDGKPKRWRGTAASFGEVPKDAKDLRVSQNAMRVETFATRGAPTQTALKPTGQGLELVPVTHPNDLFAGEPATFQLQIDGKPAADLEVSVIRGDTRYRNAQEELTLKTDAQGKFSVTWPQAGMYWLNASAEDGKTSFPQAKQRRLNYVATLEVLPQ</sequence>
<gene>
    <name evidence="2" type="ORF">EPA99_01915</name>
</gene>